<feature type="compositionally biased region" description="Low complexity" evidence="10">
    <location>
        <begin position="29"/>
        <end position="50"/>
    </location>
</feature>
<keyword evidence="6 8" id="KW-0472">Membrane</keyword>
<dbReference type="InterPro" id="IPR000531">
    <property type="entry name" value="Beta-barrel_TonB"/>
</dbReference>
<dbReference type="InterPro" id="IPR023997">
    <property type="entry name" value="TonB-dep_OMP_SusC/RagA_CS"/>
</dbReference>
<feature type="region of interest" description="Disordered" evidence="10">
    <location>
        <begin position="26"/>
        <end position="136"/>
    </location>
</feature>
<feature type="domain" description="TonB-dependent receptor plug" evidence="13">
    <location>
        <begin position="204"/>
        <end position="309"/>
    </location>
</feature>
<evidence type="ECO:0000256" key="11">
    <source>
        <dbReference type="SAM" id="SignalP"/>
    </source>
</evidence>
<evidence type="ECO:0000256" key="4">
    <source>
        <dbReference type="ARBA" id="ARBA00022692"/>
    </source>
</evidence>
<comment type="subcellular location">
    <subcellularLocation>
        <location evidence="1 8">Cell outer membrane</location>
        <topology evidence="1 8">Multi-pass membrane protein</topology>
    </subcellularLocation>
</comment>
<name>A0ABW5M1P9_9BACT</name>
<evidence type="ECO:0000259" key="13">
    <source>
        <dbReference type="Pfam" id="PF07715"/>
    </source>
</evidence>
<dbReference type="InterPro" id="IPR039426">
    <property type="entry name" value="TonB-dep_rcpt-like"/>
</dbReference>
<dbReference type="SUPFAM" id="SSF56935">
    <property type="entry name" value="Porins"/>
    <property type="match status" value="1"/>
</dbReference>
<keyword evidence="4 8" id="KW-0812">Transmembrane</keyword>
<sequence length="1179" mass="128606">MRNFWKLHVRFWLPVGMLMIGSSAVGQNPTGQQSTSTTQGSPTSATPTPAERAIMGTETASPQSATPITPTTVPAQTAAPATPPATGQSAPTTPAPATDQTPTASQPTPGQGGNRSGKVTDKNGGSGLPGVNVAIKGTQRGVTTDAQGNFRIQAENNATLVFSFIGYKPQEVVLGSQTTINVTLVEDVSTLNEVVVTGYASQQKKDLTSAVAVVNPKELLSVPAANFGQQLQGRVAGVTVNQDNSPGGGTSIRIRGYGTLGNNDPLYIIDGVPTQENLNNLNQNDIESIQILKDATSASVYGSRASNGVVIITTKKGKSGDPKLSFDAYYGSQTPRKFFDVLNTQQYGDYLWQSKRNAGVVNPANGNPSQAQYGNGPNPVIPDYIVPDGAMAGDPRVDPKNYSIARFTDPNFGKTVFQITPANKQGTDWQREIIKAAPIQNYNLSVTGGTPTGRYAFSLGYYDQKGIIIYNDFNKYSLRANTEFTIKKRFRIGENLQLLLSQRKGAFRNEDTEGNAIFMALRMQPIVPVYDIAGNFAGTLGSNLGNAKNPVASLYRGKDNGYRDYRVFGNTYAELDIIDGLTARTSFGLDATVSRGSYAGFPEPEASEPGRTYNLSQDFQYRYSWTWTNTLTYKRVINKDHSINAYVGVESIKSFGELQSGYRNNYYNGDPSLRYLTTGDPQTQQNNGYAFQDFTLFSYFGQVGYSFKDKYILQGTLRQDASSRFQAASQSAVFPAVSGGWRISEESFMKGIKLFSDLKLRAGWGQTGNQNIGDYNAYTTYTSDLYQAGYSLNGNPNAYNQGFSIQRFGNPNAKWETNTSTNFGLDVGLFNGALELNLDVWNRKTTNLLYTRARPFTGGQGDLPAENVASLQNRGVDVQLSYQGTTLGNQLRYSVSGNISTYRNKVLQLDPTSPDQPLLGYSTRLPPITRSVVGQPISLFYGYVIDGILQTAEEAAAAPQLDGYTNASVYINGQPVKGVGKFKYRDISGPNGKPDGKIDANDQTFIGNPHPKFTYGLNVNLGYKAFDLTLFAQGVQGNDIFNYTRYWTDFNTFQGNRSIRVLNDSWTPTNTNAKLPILDENDALSSQASTYFVEKGSYFRMKNVQLTYTIPPIVTKRVGLGTARVYFQTTNLFTVTKYTGLDPDVNTRGYGSGQDSQLGVDEGRYPASRNFIFGINLGF</sequence>
<protein>
    <submittedName>
        <fullName evidence="14">SusC/RagA family TonB-linked outer membrane protein</fullName>
    </submittedName>
</protein>
<dbReference type="Pfam" id="PF00593">
    <property type="entry name" value="TonB_dep_Rec_b-barrel"/>
    <property type="match status" value="1"/>
</dbReference>
<feature type="chain" id="PRO_5045772968" evidence="11">
    <location>
        <begin position="27"/>
        <end position="1179"/>
    </location>
</feature>
<dbReference type="Pfam" id="PF13715">
    <property type="entry name" value="CarbopepD_reg_2"/>
    <property type="match status" value="1"/>
</dbReference>
<dbReference type="PROSITE" id="PS52016">
    <property type="entry name" value="TONB_DEPENDENT_REC_3"/>
    <property type="match status" value="1"/>
</dbReference>
<dbReference type="InterPro" id="IPR037066">
    <property type="entry name" value="Plug_dom_sf"/>
</dbReference>
<organism evidence="14 15">
    <name type="scientific">Spirosoma soli</name>
    <dbReference type="NCBI Taxonomy" id="1770529"/>
    <lineage>
        <taxon>Bacteria</taxon>
        <taxon>Pseudomonadati</taxon>
        <taxon>Bacteroidota</taxon>
        <taxon>Cytophagia</taxon>
        <taxon>Cytophagales</taxon>
        <taxon>Cytophagaceae</taxon>
        <taxon>Spirosoma</taxon>
    </lineage>
</organism>
<dbReference type="InterPro" id="IPR023996">
    <property type="entry name" value="TonB-dep_OMP_SusC/RagA"/>
</dbReference>
<comment type="caution">
    <text evidence="14">The sequence shown here is derived from an EMBL/GenBank/DDBJ whole genome shotgun (WGS) entry which is preliminary data.</text>
</comment>
<evidence type="ECO:0000256" key="8">
    <source>
        <dbReference type="PROSITE-ProRule" id="PRU01360"/>
    </source>
</evidence>
<proteinExistence type="inferred from homology"/>
<dbReference type="NCBIfam" id="TIGR04057">
    <property type="entry name" value="SusC_RagA_signa"/>
    <property type="match status" value="1"/>
</dbReference>
<feature type="compositionally biased region" description="Low complexity" evidence="10">
    <location>
        <begin position="64"/>
        <end position="109"/>
    </location>
</feature>
<dbReference type="InterPro" id="IPR036942">
    <property type="entry name" value="Beta-barrel_TonB_sf"/>
</dbReference>
<keyword evidence="7 8" id="KW-0998">Cell outer membrane</keyword>
<evidence type="ECO:0000256" key="5">
    <source>
        <dbReference type="ARBA" id="ARBA00023077"/>
    </source>
</evidence>
<keyword evidence="5 9" id="KW-0798">TonB box</keyword>
<evidence type="ECO:0000256" key="3">
    <source>
        <dbReference type="ARBA" id="ARBA00022452"/>
    </source>
</evidence>
<gene>
    <name evidence="14" type="ORF">ACFSUS_10060</name>
</gene>
<dbReference type="Pfam" id="PF07715">
    <property type="entry name" value="Plug"/>
    <property type="match status" value="1"/>
</dbReference>
<dbReference type="Gene3D" id="2.40.170.20">
    <property type="entry name" value="TonB-dependent receptor, beta-barrel domain"/>
    <property type="match status" value="1"/>
</dbReference>
<dbReference type="RefSeq" id="WP_381522121.1">
    <property type="nucleotide sequence ID" value="NZ_JBHULN010000005.1"/>
</dbReference>
<keyword evidence="15" id="KW-1185">Reference proteome</keyword>
<dbReference type="Proteomes" id="UP001597469">
    <property type="component" value="Unassembled WGS sequence"/>
</dbReference>
<reference evidence="15" key="1">
    <citation type="journal article" date="2019" name="Int. J. Syst. Evol. Microbiol.">
        <title>The Global Catalogue of Microorganisms (GCM) 10K type strain sequencing project: providing services to taxonomists for standard genome sequencing and annotation.</title>
        <authorList>
            <consortium name="The Broad Institute Genomics Platform"/>
            <consortium name="The Broad Institute Genome Sequencing Center for Infectious Disease"/>
            <person name="Wu L."/>
            <person name="Ma J."/>
        </authorList>
    </citation>
    <scope>NUCLEOTIDE SEQUENCE [LARGE SCALE GENOMIC DNA]</scope>
    <source>
        <strain evidence="15">KCTC 42805</strain>
    </source>
</reference>
<evidence type="ECO:0000313" key="14">
    <source>
        <dbReference type="EMBL" id="MFD2570978.1"/>
    </source>
</evidence>
<dbReference type="SUPFAM" id="SSF49464">
    <property type="entry name" value="Carboxypeptidase regulatory domain-like"/>
    <property type="match status" value="1"/>
</dbReference>
<feature type="signal peptide" evidence="11">
    <location>
        <begin position="1"/>
        <end position="26"/>
    </location>
</feature>
<keyword evidence="2 8" id="KW-0813">Transport</keyword>
<evidence type="ECO:0000256" key="10">
    <source>
        <dbReference type="SAM" id="MobiDB-lite"/>
    </source>
</evidence>
<dbReference type="NCBIfam" id="TIGR04056">
    <property type="entry name" value="OMP_RagA_SusC"/>
    <property type="match status" value="1"/>
</dbReference>
<dbReference type="EMBL" id="JBHULN010000005">
    <property type="protein sequence ID" value="MFD2570978.1"/>
    <property type="molecule type" value="Genomic_DNA"/>
</dbReference>
<dbReference type="Gene3D" id="2.170.130.10">
    <property type="entry name" value="TonB-dependent receptor, plug domain"/>
    <property type="match status" value="1"/>
</dbReference>
<evidence type="ECO:0000256" key="7">
    <source>
        <dbReference type="ARBA" id="ARBA00023237"/>
    </source>
</evidence>
<evidence type="ECO:0000256" key="2">
    <source>
        <dbReference type="ARBA" id="ARBA00022448"/>
    </source>
</evidence>
<dbReference type="InterPro" id="IPR012910">
    <property type="entry name" value="Plug_dom"/>
</dbReference>
<accession>A0ABW5M1P9</accession>
<evidence type="ECO:0000259" key="12">
    <source>
        <dbReference type="Pfam" id="PF00593"/>
    </source>
</evidence>
<feature type="domain" description="TonB-dependent receptor-like beta-barrel" evidence="12">
    <location>
        <begin position="549"/>
        <end position="1030"/>
    </location>
</feature>
<dbReference type="InterPro" id="IPR008969">
    <property type="entry name" value="CarboxyPept-like_regulatory"/>
</dbReference>
<dbReference type="Gene3D" id="2.60.40.1120">
    <property type="entry name" value="Carboxypeptidase-like, regulatory domain"/>
    <property type="match status" value="1"/>
</dbReference>
<keyword evidence="3 8" id="KW-1134">Transmembrane beta strand</keyword>
<comment type="similarity">
    <text evidence="8 9">Belongs to the TonB-dependent receptor family.</text>
</comment>
<evidence type="ECO:0000256" key="1">
    <source>
        <dbReference type="ARBA" id="ARBA00004571"/>
    </source>
</evidence>
<evidence type="ECO:0000313" key="15">
    <source>
        <dbReference type="Proteomes" id="UP001597469"/>
    </source>
</evidence>
<evidence type="ECO:0000256" key="9">
    <source>
        <dbReference type="RuleBase" id="RU003357"/>
    </source>
</evidence>
<evidence type="ECO:0000256" key="6">
    <source>
        <dbReference type="ARBA" id="ARBA00023136"/>
    </source>
</evidence>
<keyword evidence="11" id="KW-0732">Signal</keyword>